<evidence type="ECO:0000313" key="3">
    <source>
        <dbReference type="Proteomes" id="UP001454036"/>
    </source>
</evidence>
<evidence type="ECO:0000313" key="2">
    <source>
        <dbReference type="EMBL" id="GAA0154800.1"/>
    </source>
</evidence>
<feature type="compositionally biased region" description="Polar residues" evidence="1">
    <location>
        <begin position="7"/>
        <end position="21"/>
    </location>
</feature>
<gene>
    <name evidence="2" type="ORF">LIER_12677</name>
</gene>
<sequence length="101" mass="11558">MLPLSDEITSSPQCCTSSESPSPLRIQLVSNSVSERLLTKFSDFSEFDFDESKSILWSPPIQRNVFFSSPGKISSDHEMVKKLRKVLAARRRRRFNLCFSV</sequence>
<proteinExistence type="predicted"/>
<organism evidence="2 3">
    <name type="scientific">Lithospermum erythrorhizon</name>
    <name type="common">Purple gromwell</name>
    <name type="synonym">Lithospermum officinale var. erythrorhizon</name>
    <dbReference type="NCBI Taxonomy" id="34254"/>
    <lineage>
        <taxon>Eukaryota</taxon>
        <taxon>Viridiplantae</taxon>
        <taxon>Streptophyta</taxon>
        <taxon>Embryophyta</taxon>
        <taxon>Tracheophyta</taxon>
        <taxon>Spermatophyta</taxon>
        <taxon>Magnoliopsida</taxon>
        <taxon>eudicotyledons</taxon>
        <taxon>Gunneridae</taxon>
        <taxon>Pentapetalae</taxon>
        <taxon>asterids</taxon>
        <taxon>lamiids</taxon>
        <taxon>Boraginales</taxon>
        <taxon>Boraginaceae</taxon>
        <taxon>Boraginoideae</taxon>
        <taxon>Lithospermeae</taxon>
        <taxon>Lithospermum</taxon>
    </lineage>
</organism>
<dbReference type="EMBL" id="BAABME010002474">
    <property type="protein sequence ID" value="GAA0154800.1"/>
    <property type="molecule type" value="Genomic_DNA"/>
</dbReference>
<comment type="caution">
    <text evidence="2">The sequence shown here is derived from an EMBL/GenBank/DDBJ whole genome shotgun (WGS) entry which is preliminary data.</text>
</comment>
<dbReference type="AlphaFoldDB" id="A0AAV3PU73"/>
<dbReference type="PANTHER" id="PTHR34287:SF2">
    <property type="match status" value="1"/>
</dbReference>
<name>A0AAV3PU73_LITER</name>
<keyword evidence="3" id="KW-1185">Reference proteome</keyword>
<dbReference type="PANTHER" id="PTHR34287">
    <property type="entry name" value="OS06G0551500 PROTEIN-RELATED"/>
    <property type="match status" value="1"/>
</dbReference>
<reference evidence="2 3" key="1">
    <citation type="submission" date="2024-01" db="EMBL/GenBank/DDBJ databases">
        <title>The complete chloroplast genome sequence of Lithospermum erythrorhizon: insights into the phylogenetic relationship among Boraginaceae species and the maternal lineages of purple gromwells.</title>
        <authorList>
            <person name="Okada T."/>
            <person name="Watanabe K."/>
        </authorList>
    </citation>
    <scope>NUCLEOTIDE SEQUENCE [LARGE SCALE GENOMIC DNA]</scope>
</reference>
<dbReference type="Proteomes" id="UP001454036">
    <property type="component" value="Unassembled WGS sequence"/>
</dbReference>
<evidence type="ECO:0000256" key="1">
    <source>
        <dbReference type="SAM" id="MobiDB-lite"/>
    </source>
</evidence>
<feature type="region of interest" description="Disordered" evidence="1">
    <location>
        <begin position="1"/>
        <end position="22"/>
    </location>
</feature>
<protein>
    <submittedName>
        <fullName evidence="2">Uncharacterized protein</fullName>
    </submittedName>
</protein>
<accession>A0AAV3PU73</accession>